<evidence type="ECO:0000256" key="4">
    <source>
        <dbReference type="ARBA" id="ARBA00023163"/>
    </source>
</evidence>
<reference evidence="7 8" key="2">
    <citation type="journal article" date="2016" name="Genome Announc.">
        <title>Complete Genome Sequence of Sphingopyxis macrogoltabida Strain 203N (NBRC 111659), a Polyethylene Glycol Degrader.</title>
        <authorList>
            <person name="Ohtsubo Y."/>
            <person name="Nonoyama S."/>
            <person name="Nagata Y."/>
            <person name="Numata M."/>
            <person name="Tsuchikane K."/>
            <person name="Hosoyama A."/>
            <person name="Yamazoe A."/>
            <person name="Tsuda M."/>
            <person name="Fujita N."/>
            <person name="Kawai F."/>
        </authorList>
    </citation>
    <scope>NUCLEOTIDE SEQUENCE [LARGE SCALE GENOMIC DNA]</scope>
    <source>
        <strain evidence="7 8">203N</strain>
    </source>
</reference>
<dbReference type="Pfam" id="PF00440">
    <property type="entry name" value="TetR_N"/>
    <property type="match status" value="1"/>
</dbReference>
<dbReference type="Pfam" id="PF13977">
    <property type="entry name" value="TetR_C_6"/>
    <property type="match status" value="1"/>
</dbReference>
<feature type="DNA-binding region" description="H-T-H motif" evidence="5">
    <location>
        <begin position="56"/>
        <end position="75"/>
    </location>
</feature>
<dbReference type="InterPro" id="IPR050109">
    <property type="entry name" value="HTH-type_TetR-like_transc_reg"/>
</dbReference>
<evidence type="ECO:0000256" key="1">
    <source>
        <dbReference type="ARBA" id="ARBA00022491"/>
    </source>
</evidence>
<dbReference type="PRINTS" id="PR00455">
    <property type="entry name" value="HTHTETR"/>
</dbReference>
<dbReference type="AlphaFoldDB" id="A0AAC9AW93"/>
<evidence type="ECO:0000256" key="5">
    <source>
        <dbReference type="PROSITE-ProRule" id="PRU00335"/>
    </source>
</evidence>
<dbReference type="PANTHER" id="PTHR30055:SF234">
    <property type="entry name" value="HTH-TYPE TRANSCRIPTIONAL REGULATOR BETI"/>
    <property type="match status" value="1"/>
</dbReference>
<name>A0AAC9AW93_SPHMC</name>
<keyword evidence="2" id="KW-0805">Transcription regulation</keyword>
<gene>
    <name evidence="7" type="ORF">ATM17_18950</name>
</gene>
<dbReference type="PROSITE" id="PS50977">
    <property type="entry name" value="HTH_TETR_2"/>
    <property type="match status" value="1"/>
</dbReference>
<dbReference type="InterPro" id="IPR039538">
    <property type="entry name" value="BetI_C"/>
</dbReference>
<accession>A0AAC9AW93</accession>
<evidence type="ECO:0000313" key="8">
    <source>
        <dbReference type="Proteomes" id="UP000076088"/>
    </source>
</evidence>
<keyword evidence="4" id="KW-0804">Transcription</keyword>
<dbReference type="Gene3D" id="1.10.357.10">
    <property type="entry name" value="Tetracycline Repressor, domain 2"/>
    <property type="match status" value="1"/>
</dbReference>
<evidence type="ECO:0000256" key="3">
    <source>
        <dbReference type="ARBA" id="ARBA00023125"/>
    </source>
</evidence>
<dbReference type="PANTHER" id="PTHR30055">
    <property type="entry name" value="HTH-TYPE TRANSCRIPTIONAL REGULATOR RUTR"/>
    <property type="match status" value="1"/>
</dbReference>
<reference evidence="8" key="1">
    <citation type="submission" date="2015-11" db="EMBL/GenBank/DDBJ databases">
        <title>Complete genome sequence of a polyethylene-glycol degrader Sphingopyxis macrogoltabida 203N (NBRC 111659).</title>
        <authorList>
            <person name="Yoshiyuki O."/>
            <person name="Shouta N."/>
            <person name="Nagata Y."/>
            <person name="Numata M."/>
            <person name="Tsuchikane K."/>
            <person name="Hosoyama A."/>
            <person name="Yamazoe A."/>
            <person name="Tsuda M."/>
            <person name="Fujita N."/>
            <person name="Kawai F."/>
        </authorList>
    </citation>
    <scope>NUCLEOTIDE SEQUENCE [LARGE SCALE GENOMIC DNA]</scope>
    <source>
        <strain evidence="8">203N</strain>
    </source>
</reference>
<evidence type="ECO:0000313" key="7">
    <source>
        <dbReference type="EMBL" id="AMU91094.1"/>
    </source>
</evidence>
<proteinExistence type="predicted"/>
<keyword evidence="8" id="KW-1185">Reference proteome</keyword>
<feature type="domain" description="HTH tetR-type" evidence="6">
    <location>
        <begin position="33"/>
        <end position="93"/>
    </location>
</feature>
<keyword evidence="3 5" id="KW-0238">DNA-binding</keyword>
<protein>
    <submittedName>
        <fullName evidence="7">TetR family transcriptional regulator</fullName>
    </submittedName>
</protein>
<dbReference type="Proteomes" id="UP000076088">
    <property type="component" value="Chromosome"/>
</dbReference>
<dbReference type="GO" id="GO:0000976">
    <property type="term" value="F:transcription cis-regulatory region binding"/>
    <property type="evidence" value="ECO:0007669"/>
    <property type="project" value="TreeGrafter"/>
</dbReference>
<dbReference type="InterPro" id="IPR036271">
    <property type="entry name" value="Tet_transcr_reg_TetR-rel_C_sf"/>
</dbReference>
<dbReference type="SUPFAM" id="SSF46689">
    <property type="entry name" value="Homeodomain-like"/>
    <property type="match status" value="1"/>
</dbReference>
<dbReference type="InterPro" id="IPR009057">
    <property type="entry name" value="Homeodomain-like_sf"/>
</dbReference>
<dbReference type="GO" id="GO:0003700">
    <property type="term" value="F:DNA-binding transcription factor activity"/>
    <property type="evidence" value="ECO:0007669"/>
    <property type="project" value="TreeGrafter"/>
</dbReference>
<dbReference type="SUPFAM" id="SSF48498">
    <property type="entry name" value="Tetracyclin repressor-like, C-terminal domain"/>
    <property type="match status" value="1"/>
</dbReference>
<keyword evidence="1" id="KW-0678">Repressor</keyword>
<sequence>MARRRGGGPKKVTNFIVPDLKITPRTGGYARGQDGFEQILRSALTLLVDQGASALTLRRIATESGMNVGSLNYYFKSKDDLIRELLNAVISSYEEAFDEIIHEPGASAEARLENLVELILEDITTKKTTRFFPELWAMANHDGFVHDRMNELYERARVSLNELIAEINPSLSGEAREILALFISASMEGMTVFAGYEKPWAARMPVLQALAKKSFIELVKNLRSEDLKVE</sequence>
<dbReference type="InterPro" id="IPR001647">
    <property type="entry name" value="HTH_TetR"/>
</dbReference>
<organism evidence="7 8">
    <name type="scientific">Sphingopyxis macrogoltabida</name>
    <name type="common">Sphingomonas macrogoltabidus</name>
    <dbReference type="NCBI Taxonomy" id="33050"/>
    <lineage>
        <taxon>Bacteria</taxon>
        <taxon>Pseudomonadati</taxon>
        <taxon>Pseudomonadota</taxon>
        <taxon>Alphaproteobacteria</taxon>
        <taxon>Sphingomonadales</taxon>
        <taxon>Sphingomonadaceae</taxon>
        <taxon>Sphingopyxis</taxon>
    </lineage>
</organism>
<dbReference type="EMBL" id="CP013344">
    <property type="protein sequence ID" value="AMU91094.1"/>
    <property type="molecule type" value="Genomic_DNA"/>
</dbReference>
<evidence type="ECO:0000259" key="6">
    <source>
        <dbReference type="PROSITE" id="PS50977"/>
    </source>
</evidence>
<evidence type="ECO:0000256" key="2">
    <source>
        <dbReference type="ARBA" id="ARBA00023015"/>
    </source>
</evidence>